<comment type="caution">
    <text evidence="2">The sequence shown here is derived from an EMBL/GenBank/DDBJ whole genome shotgun (WGS) entry which is preliminary data.</text>
</comment>
<sequence length="886" mass="100225">MDSPSLQVSDELAQIVWASRILSLLNSNTITAPEEPLQSDQEMDDDNAADYDNDLDQDFKSRDAGLLTANSEALRRKFLDCVCEVLAHTKGGSFVTAAALREKEDEVEVDVAQNNGLDAEDRNYLDLLKLFLALQADGISPQILAESSHALLERTIAHSAERVDSQVEAVAKLLKGSPYRPSQQSGEYTAKTCFLSCCPATAAQEPVSTKTQALLLEFLNFDLWRSVSSTTQDRDDQRRRIVELAATTTQPPQTARAAREALESMIPSVDPHLVIRMWRVLARPITSLQILSKIARLLPNFRAVAFILLSPPSSFKLQNRQIPTILQAWKLLGLPSSSEGRILPAKIDKKHDFKKKCRRNLFIHCEMQLLTRYEAQPSLCPTLAYFGCSKKTCYLCESFLALSSLKFRTRGRHGKCHPQWAVHSDNTESIRQRLKGLCEMIKQKIRARLEPRQTPPPVTIDQSSAVSVLKTSDLLEITLQKKNIEIANKKGQELREQMQILLNPRSVGPLEVWYWDLKTLCVMCQASYTRLSKDHRLGIWFPKDTHQPELIWAPIFSPESGFHYPSFDRYLGPENHMLWTIPFAENTRRGLKLDHFLTIYYCDWDQITNKSVRTAVEVCQGMTVPHDVEGHYVVMSGQRGSCTGTSNHTFSDMSLADFRHALDWFSTYFDTTIRETPSGGSVLAVKISHPMEKNLHGRELFTSVDVSCNFPSTSDASPISRVLGLPLRVCQLEYDDLERTANSVDGFTEEMSWTNRFARVLMTDIDLKSDNWGKTRQGFDFDGSVLLLREDQADLNLTLAKRLVFYCLDVLKPLFGRAISGEISRQDVLDEITSEKFIVWKPTDASTGVGAEPRPARGFVRKIGSTRREYEKQHFHMLDVVDTIPE</sequence>
<protein>
    <recommendedName>
        <fullName evidence="4">Suppressor of anucleate metulae protein B</fullName>
    </recommendedName>
</protein>
<reference evidence="3" key="1">
    <citation type="journal article" date="2017" name="Nat. Microbiol.">
        <title>Global analysis of biosynthetic gene clusters reveals vast potential of secondary metabolite production in Penicillium species.</title>
        <authorList>
            <person name="Nielsen J.C."/>
            <person name="Grijseels S."/>
            <person name="Prigent S."/>
            <person name="Ji B."/>
            <person name="Dainat J."/>
            <person name="Nielsen K.F."/>
            <person name="Frisvad J.C."/>
            <person name="Workman M."/>
            <person name="Nielsen J."/>
        </authorList>
    </citation>
    <scope>NUCLEOTIDE SEQUENCE [LARGE SCALE GENOMIC DNA]</scope>
    <source>
        <strain evidence="3">IBT 31321</strain>
    </source>
</reference>
<dbReference type="Pfam" id="PF14441">
    <property type="entry name" value="OTT_1508_deam"/>
    <property type="match status" value="1"/>
</dbReference>
<proteinExistence type="predicted"/>
<dbReference type="InterPro" id="IPR027796">
    <property type="entry name" value="OTT_1508_deam-like"/>
</dbReference>
<evidence type="ECO:0008006" key="4">
    <source>
        <dbReference type="Google" id="ProtNLM"/>
    </source>
</evidence>
<evidence type="ECO:0000313" key="3">
    <source>
        <dbReference type="Proteomes" id="UP000191500"/>
    </source>
</evidence>
<dbReference type="Proteomes" id="UP000191500">
    <property type="component" value="Unassembled WGS sequence"/>
</dbReference>
<evidence type="ECO:0000313" key="2">
    <source>
        <dbReference type="EMBL" id="OQE41335.1"/>
    </source>
</evidence>
<feature type="region of interest" description="Disordered" evidence="1">
    <location>
        <begin position="32"/>
        <end position="55"/>
    </location>
</feature>
<dbReference type="EMBL" id="MDDG01000005">
    <property type="protein sequence ID" value="OQE41335.1"/>
    <property type="molecule type" value="Genomic_DNA"/>
</dbReference>
<gene>
    <name evidence="2" type="ORF">PENCOP_c005G05629</name>
</gene>
<accession>A0A1V6USE8</accession>
<evidence type="ECO:0000256" key="1">
    <source>
        <dbReference type="SAM" id="MobiDB-lite"/>
    </source>
</evidence>
<organism evidence="2 3">
    <name type="scientific">Penicillium coprophilum</name>
    <dbReference type="NCBI Taxonomy" id="36646"/>
    <lineage>
        <taxon>Eukaryota</taxon>
        <taxon>Fungi</taxon>
        <taxon>Dikarya</taxon>
        <taxon>Ascomycota</taxon>
        <taxon>Pezizomycotina</taxon>
        <taxon>Eurotiomycetes</taxon>
        <taxon>Eurotiomycetidae</taxon>
        <taxon>Eurotiales</taxon>
        <taxon>Aspergillaceae</taxon>
        <taxon>Penicillium</taxon>
    </lineage>
</organism>
<name>A0A1V6USE8_9EURO</name>
<dbReference type="STRING" id="36646.A0A1V6USE8"/>
<keyword evidence="3" id="KW-1185">Reference proteome</keyword>
<dbReference type="AlphaFoldDB" id="A0A1V6USE8"/>
<feature type="compositionally biased region" description="Acidic residues" evidence="1">
    <location>
        <begin position="41"/>
        <end position="55"/>
    </location>
</feature>